<gene>
    <name evidence="2" type="ORF">KDA_09960</name>
</gene>
<feature type="transmembrane region" description="Helical" evidence="1">
    <location>
        <begin position="21"/>
        <end position="44"/>
    </location>
</feature>
<keyword evidence="1" id="KW-0472">Membrane</keyword>
<keyword evidence="3" id="KW-1185">Reference proteome</keyword>
<keyword evidence="1" id="KW-1133">Transmembrane helix</keyword>
<dbReference type="EMBL" id="BIFT01000001">
    <property type="protein sequence ID" value="GCE25512.1"/>
    <property type="molecule type" value="Genomic_DNA"/>
</dbReference>
<evidence type="ECO:0000313" key="3">
    <source>
        <dbReference type="Proteomes" id="UP000287171"/>
    </source>
</evidence>
<name>A0A402B2D5_9CHLR</name>
<sequence>MARRFHPKSTPRENLHIFFISIPWKLIVILPIMIVLAVPTFIYGAHAGSGVLSSVTNMFYTLSNVSNEPTPTPLPAFPTVLPRVGVIEHTIGEGDNCDAVLTYKMNMLGASEIFSDTNPSTVQQLGKDVGLDCHRLQPGMTMHLSPQYPLVALGGVLLKIEPATAREVLPTPLIKVQSKEEYAPDCSHGCLLTVRITPEVKVRLTVHTTLSLHPGAWIWTQARLARKAIPNFPNYPYADPNASLNGMALQACDFQANDTHDDDSLACSQLDPNSIDTDGGSWLFGVAGSNALDHWHYKIKAPAGTQILVWLQEHGGRLSYHAGDPIYRYDPATRLYVKL</sequence>
<proteinExistence type="predicted"/>
<comment type="caution">
    <text evidence="2">The sequence shown here is derived from an EMBL/GenBank/DDBJ whole genome shotgun (WGS) entry which is preliminary data.</text>
</comment>
<dbReference type="AlphaFoldDB" id="A0A402B2D5"/>
<protein>
    <submittedName>
        <fullName evidence="2">Uncharacterized protein</fullName>
    </submittedName>
</protein>
<reference evidence="3" key="1">
    <citation type="submission" date="2018-12" db="EMBL/GenBank/DDBJ databases">
        <title>Tengunoibacter tsumagoiensis gen. nov., sp. nov., Dictyobacter kobayashii sp. nov., D. alpinus sp. nov., and D. joshuensis sp. nov. and description of Dictyobacteraceae fam. nov. within the order Ktedonobacterales isolated from Tengu-no-mugimeshi.</title>
        <authorList>
            <person name="Wang C.M."/>
            <person name="Zheng Y."/>
            <person name="Sakai Y."/>
            <person name="Toyoda A."/>
            <person name="Minakuchi Y."/>
            <person name="Abe K."/>
            <person name="Yokota A."/>
            <person name="Yabe S."/>
        </authorList>
    </citation>
    <scope>NUCLEOTIDE SEQUENCE [LARGE SCALE GENOMIC DNA]</scope>
    <source>
        <strain evidence="3">Uno16</strain>
    </source>
</reference>
<evidence type="ECO:0000313" key="2">
    <source>
        <dbReference type="EMBL" id="GCE25512.1"/>
    </source>
</evidence>
<accession>A0A402B2D5</accession>
<keyword evidence="1" id="KW-0812">Transmembrane</keyword>
<evidence type="ECO:0000256" key="1">
    <source>
        <dbReference type="SAM" id="Phobius"/>
    </source>
</evidence>
<organism evidence="2 3">
    <name type="scientific">Dictyobacter alpinus</name>
    <dbReference type="NCBI Taxonomy" id="2014873"/>
    <lineage>
        <taxon>Bacteria</taxon>
        <taxon>Bacillati</taxon>
        <taxon>Chloroflexota</taxon>
        <taxon>Ktedonobacteria</taxon>
        <taxon>Ktedonobacterales</taxon>
        <taxon>Dictyobacteraceae</taxon>
        <taxon>Dictyobacter</taxon>
    </lineage>
</organism>
<dbReference type="Proteomes" id="UP000287171">
    <property type="component" value="Unassembled WGS sequence"/>
</dbReference>